<dbReference type="OrthoDB" id="2513944at2759"/>
<keyword evidence="2" id="KW-1185">Reference proteome</keyword>
<organism evidence="1 2">
    <name type="scientific">Austropuccinia psidii MF-1</name>
    <dbReference type="NCBI Taxonomy" id="1389203"/>
    <lineage>
        <taxon>Eukaryota</taxon>
        <taxon>Fungi</taxon>
        <taxon>Dikarya</taxon>
        <taxon>Basidiomycota</taxon>
        <taxon>Pucciniomycotina</taxon>
        <taxon>Pucciniomycetes</taxon>
        <taxon>Pucciniales</taxon>
        <taxon>Sphaerophragmiaceae</taxon>
        <taxon>Austropuccinia</taxon>
    </lineage>
</organism>
<gene>
    <name evidence="1" type="ORF">O181_130774</name>
</gene>
<evidence type="ECO:0000313" key="2">
    <source>
        <dbReference type="Proteomes" id="UP000765509"/>
    </source>
</evidence>
<dbReference type="EMBL" id="AVOT02141230">
    <property type="protein sequence ID" value="MBW0591059.1"/>
    <property type="molecule type" value="Genomic_DNA"/>
</dbReference>
<proteinExistence type="predicted"/>
<dbReference type="AlphaFoldDB" id="A0A9Q3L1M5"/>
<comment type="caution">
    <text evidence="1">The sequence shown here is derived from an EMBL/GenBank/DDBJ whole genome shotgun (WGS) entry which is preliminary data.</text>
</comment>
<accession>A0A9Q3L1M5</accession>
<protein>
    <submittedName>
        <fullName evidence="1">Uncharacterized protein</fullName>
    </submittedName>
</protein>
<reference evidence="1" key="1">
    <citation type="submission" date="2021-03" db="EMBL/GenBank/DDBJ databases">
        <title>Draft genome sequence of rust myrtle Austropuccinia psidii MF-1, a brazilian biotype.</title>
        <authorList>
            <person name="Quecine M.C."/>
            <person name="Pachon D.M.R."/>
            <person name="Bonatelli M.L."/>
            <person name="Correr F.H."/>
            <person name="Franceschini L.M."/>
            <person name="Leite T.F."/>
            <person name="Margarido G.R.A."/>
            <person name="Almeida C.A."/>
            <person name="Ferrarezi J.A."/>
            <person name="Labate C.A."/>
        </authorList>
    </citation>
    <scope>NUCLEOTIDE SEQUENCE</scope>
    <source>
        <strain evidence="1">MF-1</strain>
    </source>
</reference>
<dbReference type="Proteomes" id="UP000765509">
    <property type="component" value="Unassembled WGS sequence"/>
</dbReference>
<name>A0A9Q3L1M5_9BASI</name>
<sequence>MKLITLFYLQTEWTFPQEASVDIYKASQMAYRNALQHKEYQILEDLWKNFMNCFLTVRKFLGHSNTFKLLNGRNPLMEKKNMMIFTAGWSKNNPTPPKQLPKPTSVASSCYSNVKKQPQAQKKGKVKAQATKPYIQGYRITNIQQDAMENLL</sequence>
<evidence type="ECO:0000313" key="1">
    <source>
        <dbReference type="EMBL" id="MBW0591059.1"/>
    </source>
</evidence>